<dbReference type="PROSITE" id="PS50011">
    <property type="entry name" value="PROTEIN_KINASE_DOM"/>
    <property type="match status" value="1"/>
</dbReference>
<feature type="transmembrane region" description="Helical" evidence="3">
    <location>
        <begin position="403"/>
        <end position="421"/>
    </location>
</feature>
<dbReference type="InterPro" id="IPR000719">
    <property type="entry name" value="Prot_kinase_dom"/>
</dbReference>
<keyword evidence="3" id="KW-0812">Transmembrane</keyword>
<keyword evidence="5" id="KW-0418">Kinase</keyword>
<evidence type="ECO:0000313" key="6">
    <source>
        <dbReference type="Proteomes" id="UP000252107"/>
    </source>
</evidence>
<protein>
    <submittedName>
        <fullName evidence="5">Serine/threonine protein kinase</fullName>
    </submittedName>
</protein>
<dbReference type="Gene3D" id="1.10.510.10">
    <property type="entry name" value="Transferase(Phosphotransferase) domain 1"/>
    <property type="match status" value="1"/>
</dbReference>
<dbReference type="Proteomes" id="UP000252107">
    <property type="component" value="Unassembled WGS sequence"/>
</dbReference>
<feature type="transmembrane region" description="Helical" evidence="3">
    <location>
        <begin position="296"/>
        <end position="319"/>
    </location>
</feature>
<dbReference type="GO" id="GO:0005524">
    <property type="term" value="F:ATP binding"/>
    <property type="evidence" value="ECO:0007669"/>
    <property type="project" value="UniProtKB-KW"/>
</dbReference>
<dbReference type="AlphaFoldDB" id="A0A367QSQ9"/>
<feature type="transmembrane region" description="Helical" evidence="3">
    <location>
        <begin position="339"/>
        <end position="359"/>
    </location>
</feature>
<keyword evidence="2" id="KW-0067">ATP-binding</keyword>
<keyword evidence="5" id="KW-0723">Serine/threonine-protein kinase</keyword>
<keyword evidence="1" id="KW-0547">Nucleotide-binding</keyword>
<dbReference type="SUPFAM" id="SSF56112">
    <property type="entry name" value="Protein kinase-like (PK-like)"/>
    <property type="match status" value="1"/>
</dbReference>
<dbReference type="GO" id="GO:0004674">
    <property type="term" value="F:protein serine/threonine kinase activity"/>
    <property type="evidence" value="ECO:0007669"/>
    <property type="project" value="UniProtKB-KW"/>
</dbReference>
<dbReference type="CDD" id="cd14014">
    <property type="entry name" value="STKc_PknB_like"/>
    <property type="match status" value="1"/>
</dbReference>
<sequence length="435" mass="48138">MAEQSLNDFPRQILQQRYEIQQQLGKKAGRRTLLARDLETQQLVIIKLLTFSSDFAWEDLKLFEREAETLKAIDHPAIPRYLDYFELDSSSSRGYALVQSYVEGKSLEEYMTTEGRFTETEIQEIAKALLKILTYLHGRQPPIIHRDIKPSNIILVRSGNGVSQVYLVDFGSVQTLASKAGKTVTVVGTYGYMPPEQFGGYATPASDLYSLGATLIALATGIHPGDLPQKNLRIAFESAANLSPSFVNWLQWLTEPSLERRLTSAPAALTALKTGQLRTTEQSAVSRNKPVNTLNLFWNAIWRSTAIGGTVVVMSAALYSTALMPILGSYMGLLIGTYVGFPIAFGNGFLVAMITRLFFFPLKNPYLHQRTVSIISTILGMSIAVISFQSLHFVGNQTSLADSLFWVIAPSVITGLGMGAASKSIAQWYEKQHHN</sequence>
<feature type="domain" description="Protein kinase" evidence="4">
    <location>
        <begin position="18"/>
        <end position="272"/>
    </location>
</feature>
<dbReference type="InterPro" id="IPR011009">
    <property type="entry name" value="Kinase-like_dom_sf"/>
</dbReference>
<evidence type="ECO:0000256" key="3">
    <source>
        <dbReference type="SAM" id="Phobius"/>
    </source>
</evidence>
<evidence type="ECO:0000313" key="5">
    <source>
        <dbReference type="EMBL" id="RCJ26790.1"/>
    </source>
</evidence>
<name>A0A367QSQ9_9NOSO</name>
<keyword evidence="3" id="KW-0472">Membrane</keyword>
<evidence type="ECO:0000256" key="2">
    <source>
        <dbReference type="ARBA" id="ARBA00022840"/>
    </source>
</evidence>
<accession>A0A367QSQ9</accession>
<dbReference type="InterPro" id="IPR008271">
    <property type="entry name" value="Ser/Thr_kinase_AS"/>
</dbReference>
<organism evidence="5 6">
    <name type="scientific">Nostoc minutum NIES-26</name>
    <dbReference type="NCBI Taxonomy" id="1844469"/>
    <lineage>
        <taxon>Bacteria</taxon>
        <taxon>Bacillati</taxon>
        <taxon>Cyanobacteriota</taxon>
        <taxon>Cyanophyceae</taxon>
        <taxon>Nostocales</taxon>
        <taxon>Nostocaceae</taxon>
        <taxon>Nostoc</taxon>
    </lineage>
</organism>
<keyword evidence="5" id="KW-0808">Transferase</keyword>
<dbReference type="PROSITE" id="PS00108">
    <property type="entry name" value="PROTEIN_KINASE_ST"/>
    <property type="match status" value="1"/>
</dbReference>
<reference evidence="5" key="1">
    <citation type="submission" date="2016-04" db="EMBL/GenBank/DDBJ databases">
        <authorList>
            <person name="Tabuchi Yagui T.R."/>
        </authorList>
    </citation>
    <scope>NUCLEOTIDE SEQUENCE [LARGE SCALE GENOMIC DNA]</scope>
    <source>
        <strain evidence="5">NIES-26</strain>
    </source>
</reference>
<keyword evidence="6" id="KW-1185">Reference proteome</keyword>
<comment type="caution">
    <text evidence="5">The sequence shown here is derived from an EMBL/GenBank/DDBJ whole genome shotgun (WGS) entry which is preliminary data.</text>
</comment>
<dbReference type="SMART" id="SM00220">
    <property type="entry name" value="S_TKc"/>
    <property type="match status" value="1"/>
</dbReference>
<keyword evidence="3" id="KW-1133">Transmembrane helix</keyword>
<dbReference type="PANTHER" id="PTHR24363:SF7">
    <property type="entry name" value="SERINE_THREONINE-PROTEIN KINASE-LIKE PROTEIN E"/>
    <property type="match status" value="1"/>
</dbReference>
<evidence type="ECO:0000256" key="1">
    <source>
        <dbReference type="ARBA" id="ARBA00022741"/>
    </source>
</evidence>
<feature type="transmembrane region" description="Helical" evidence="3">
    <location>
        <begin position="371"/>
        <end position="391"/>
    </location>
</feature>
<dbReference type="Pfam" id="PF00069">
    <property type="entry name" value="Pkinase"/>
    <property type="match status" value="1"/>
</dbReference>
<proteinExistence type="predicted"/>
<evidence type="ECO:0000259" key="4">
    <source>
        <dbReference type="PROSITE" id="PS50011"/>
    </source>
</evidence>
<gene>
    <name evidence="5" type="ORF">A6770_26165</name>
</gene>
<dbReference type="EMBL" id="LXQD01000307">
    <property type="protein sequence ID" value="RCJ26790.1"/>
    <property type="molecule type" value="Genomic_DNA"/>
</dbReference>
<dbReference type="PANTHER" id="PTHR24363">
    <property type="entry name" value="SERINE/THREONINE PROTEIN KINASE"/>
    <property type="match status" value="1"/>
</dbReference>